<dbReference type="Pfam" id="PF02653">
    <property type="entry name" value="BPD_transp_2"/>
    <property type="match status" value="1"/>
</dbReference>
<dbReference type="Proteomes" id="UP000515976">
    <property type="component" value="Chromosome"/>
</dbReference>
<keyword evidence="7 9" id="KW-0472">Membrane</keyword>
<evidence type="ECO:0000256" key="8">
    <source>
        <dbReference type="ARBA" id="ARBA00037998"/>
    </source>
</evidence>
<dbReference type="InterPro" id="IPR052157">
    <property type="entry name" value="BCAA_transport_permease"/>
</dbReference>
<evidence type="ECO:0000256" key="2">
    <source>
        <dbReference type="ARBA" id="ARBA00022448"/>
    </source>
</evidence>
<keyword evidence="2" id="KW-0813">Transport</keyword>
<dbReference type="CDD" id="cd06582">
    <property type="entry name" value="TM_PBP1_LivH_like"/>
    <property type="match status" value="1"/>
</dbReference>
<evidence type="ECO:0000256" key="6">
    <source>
        <dbReference type="ARBA" id="ARBA00022989"/>
    </source>
</evidence>
<feature type="transmembrane region" description="Helical" evidence="9">
    <location>
        <begin position="12"/>
        <end position="32"/>
    </location>
</feature>
<keyword evidence="11" id="KW-1185">Reference proteome</keyword>
<feature type="transmembrane region" description="Helical" evidence="9">
    <location>
        <begin position="187"/>
        <end position="210"/>
    </location>
</feature>
<evidence type="ECO:0000256" key="7">
    <source>
        <dbReference type="ARBA" id="ARBA00023136"/>
    </source>
</evidence>
<evidence type="ECO:0000256" key="1">
    <source>
        <dbReference type="ARBA" id="ARBA00004651"/>
    </source>
</evidence>
<dbReference type="PANTHER" id="PTHR11795">
    <property type="entry name" value="BRANCHED-CHAIN AMINO ACID TRANSPORT SYSTEM PERMEASE PROTEIN LIVH"/>
    <property type="match status" value="1"/>
</dbReference>
<feature type="transmembrane region" description="Helical" evidence="9">
    <location>
        <begin position="95"/>
        <end position="115"/>
    </location>
</feature>
<protein>
    <submittedName>
        <fullName evidence="10">Branched-chain amino acid ABC transporter permease</fullName>
    </submittedName>
</protein>
<gene>
    <name evidence="10" type="ORF">H9L10_10355</name>
</gene>
<dbReference type="PANTHER" id="PTHR11795:SF445">
    <property type="entry name" value="AMINO ACID ABC TRANSPORTER PERMEASE PROTEIN"/>
    <property type="match status" value="1"/>
</dbReference>
<reference evidence="10 11" key="1">
    <citation type="submission" date="2020-08" db="EMBL/GenBank/DDBJ databases">
        <title>Genome sequence of Phycicoccus endophyticus JCM 31784T.</title>
        <authorList>
            <person name="Hyun D.-W."/>
            <person name="Bae J.-W."/>
        </authorList>
    </citation>
    <scope>NUCLEOTIDE SEQUENCE [LARGE SCALE GENOMIC DNA]</scope>
    <source>
        <strain evidence="10 11">JCM 31784</strain>
    </source>
</reference>
<keyword evidence="4 9" id="KW-0812">Transmembrane</keyword>
<organism evidence="10 11">
    <name type="scientific">Phycicoccus endophyticus</name>
    <dbReference type="NCBI Taxonomy" id="1690220"/>
    <lineage>
        <taxon>Bacteria</taxon>
        <taxon>Bacillati</taxon>
        <taxon>Actinomycetota</taxon>
        <taxon>Actinomycetes</taxon>
        <taxon>Micrococcales</taxon>
        <taxon>Intrasporangiaceae</taxon>
        <taxon>Phycicoccus</taxon>
    </lineage>
</organism>
<dbReference type="GO" id="GO:0006865">
    <property type="term" value="P:amino acid transport"/>
    <property type="evidence" value="ECO:0007669"/>
    <property type="project" value="UniProtKB-KW"/>
</dbReference>
<dbReference type="InterPro" id="IPR001851">
    <property type="entry name" value="ABC_transp_permease"/>
</dbReference>
<evidence type="ECO:0000313" key="10">
    <source>
        <dbReference type="EMBL" id="QNN48703.1"/>
    </source>
</evidence>
<dbReference type="EMBL" id="CP060712">
    <property type="protein sequence ID" value="QNN48703.1"/>
    <property type="molecule type" value="Genomic_DNA"/>
</dbReference>
<feature type="transmembrane region" description="Helical" evidence="9">
    <location>
        <begin position="135"/>
        <end position="157"/>
    </location>
</feature>
<evidence type="ECO:0000256" key="4">
    <source>
        <dbReference type="ARBA" id="ARBA00022692"/>
    </source>
</evidence>
<comment type="subcellular location">
    <subcellularLocation>
        <location evidence="1">Cell membrane</location>
        <topology evidence="1">Multi-pass membrane protein</topology>
    </subcellularLocation>
</comment>
<accession>A0A7G9QZC8</accession>
<evidence type="ECO:0000313" key="11">
    <source>
        <dbReference type="Proteomes" id="UP000515976"/>
    </source>
</evidence>
<feature type="transmembrane region" description="Helical" evidence="9">
    <location>
        <begin position="216"/>
        <end position="235"/>
    </location>
</feature>
<name>A0A7G9QZC8_9MICO</name>
<evidence type="ECO:0000256" key="5">
    <source>
        <dbReference type="ARBA" id="ARBA00022970"/>
    </source>
</evidence>
<evidence type="ECO:0000256" key="9">
    <source>
        <dbReference type="SAM" id="Phobius"/>
    </source>
</evidence>
<dbReference type="RefSeq" id="WP_166100075.1">
    <property type="nucleotide sequence ID" value="NZ_BMMY01000003.1"/>
</dbReference>
<dbReference type="AlphaFoldDB" id="A0A7G9QZC8"/>
<proteinExistence type="inferred from homology"/>
<keyword evidence="6 9" id="KW-1133">Transmembrane helix</keyword>
<feature type="transmembrane region" description="Helical" evidence="9">
    <location>
        <begin position="62"/>
        <end position="83"/>
    </location>
</feature>
<keyword evidence="3" id="KW-1003">Cell membrane</keyword>
<evidence type="ECO:0000256" key="3">
    <source>
        <dbReference type="ARBA" id="ARBA00022475"/>
    </source>
</evidence>
<dbReference type="KEGG" id="pei:H9L10_10355"/>
<dbReference type="GO" id="GO:0022857">
    <property type="term" value="F:transmembrane transporter activity"/>
    <property type="evidence" value="ECO:0007669"/>
    <property type="project" value="InterPro"/>
</dbReference>
<dbReference type="GO" id="GO:0005886">
    <property type="term" value="C:plasma membrane"/>
    <property type="evidence" value="ECO:0007669"/>
    <property type="project" value="UniProtKB-SubCell"/>
</dbReference>
<feature type="transmembrane region" description="Helical" evidence="9">
    <location>
        <begin position="242"/>
        <end position="274"/>
    </location>
</feature>
<comment type="similarity">
    <text evidence="8">Belongs to the binding-protein-dependent transport system permease family. LivHM subfamily.</text>
</comment>
<keyword evidence="5" id="KW-0029">Amino-acid transport</keyword>
<sequence length="285" mass="29851">MNTLLNVLLSSVLLAGVYFILSLGLNIILGVLDIVNFAHGALIILGAYSTYVLHTHLSLDPFLAVLADMVVVGVIGAVVYLGYLRFTVNSPLVRMFALIGFSSVVSALLLMAFGSDYRTIPVDLGTWYLGSIPVRVSQVVAFVFAAALGGATMLVLYRTTLGKAVRAVTDDRTSVQLVGINDRRLSLLAFTVGAGLAGAAGGIIATYVTFASDSGLAFAIIAFAIVIIGGLGDIWGGAIASFLVALLLTAVTVYLSSALVNTALFLLVLMVLLLRPRGVLNRGRV</sequence>